<protein>
    <recommendedName>
        <fullName evidence="1">DinB-like domain-containing protein</fullName>
    </recommendedName>
</protein>
<accession>A0ABP7QPB9</accession>
<dbReference type="SUPFAM" id="SSF109854">
    <property type="entry name" value="DinB/YfiT-like putative metalloenzymes"/>
    <property type="match status" value="1"/>
</dbReference>
<dbReference type="Proteomes" id="UP001500742">
    <property type="component" value="Unassembled WGS sequence"/>
</dbReference>
<evidence type="ECO:0000313" key="3">
    <source>
        <dbReference type="Proteomes" id="UP001500742"/>
    </source>
</evidence>
<sequence length="152" mass="17288">MAISNWELQNTRLNSLLNKLTDEQLAAQTAPGRNSGVYLLGHLAAVSDGLFTYLELGDRLYPQLDEVFLKNADTSGLPKPSIAQLKEYWHRVNTTLKQKFDTIQPADWLTKHSAVSAEDFAKEPHRNKLNILLNRTNHQAYHMGQLTYLVKK</sequence>
<dbReference type="InterPro" id="IPR024775">
    <property type="entry name" value="DinB-like"/>
</dbReference>
<reference evidence="3" key="1">
    <citation type="journal article" date="2019" name="Int. J. Syst. Evol. Microbiol.">
        <title>The Global Catalogue of Microorganisms (GCM) 10K type strain sequencing project: providing services to taxonomists for standard genome sequencing and annotation.</title>
        <authorList>
            <consortium name="The Broad Institute Genomics Platform"/>
            <consortium name="The Broad Institute Genome Sequencing Center for Infectious Disease"/>
            <person name="Wu L."/>
            <person name="Ma J."/>
        </authorList>
    </citation>
    <scope>NUCLEOTIDE SEQUENCE [LARGE SCALE GENOMIC DNA]</scope>
    <source>
        <strain evidence="3">JCM 16601</strain>
    </source>
</reference>
<name>A0ABP7QPB9_9SPHI</name>
<keyword evidence="3" id="KW-1185">Reference proteome</keyword>
<gene>
    <name evidence="2" type="ORF">GCM10022210_42660</name>
</gene>
<organism evidence="2 3">
    <name type="scientific">Mucilaginibacter dorajii</name>
    <dbReference type="NCBI Taxonomy" id="692994"/>
    <lineage>
        <taxon>Bacteria</taxon>
        <taxon>Pseudomonadati</taxon>
        <taxon>Bacteroidota</taxon>
        <taxon>Sphingobacteriia</taxon>
        <taxon>Sphingobacteriales</taxon>
        <taxon>Sphingobacteriaceae</taxon>
        <taxon>Mucilaginibacter</taxon>
    </lineage>
</organism>
<evidence type="ECO:0000259" key="1">
    <source>
        <dbReference type="Pfam" id="PF12867"/>
    </source>
</evidence>
<dbReference type="InterPro" id="IPR034660">
    <property type="entry name" value="DinB/YfiT-like"/>
</dbReference>
<comment type="caution">
    <text evidence="2">The sequence shown here is derived from an EMBL/GenBank/DDBJ whole genome shotgun (WGS) entry which is preliminary data.</text>
</comment>
<dbReference type="Gene3D" id="1.20.120.450">
    <property type="entry name" value="dinb family like domain"/>
    <property type="match status" value="1"/>
</dbReference>
<dbReference type="Pfam" id="PF12867">
    <property type="entry name" value="DinB_2"/>
    <property type="match status" value="1"/>
</dbReference>
<proteinExistence type="predicted"/>
<evidence type="ECO:0000313" key="2">
    <source>
        <dbReference type="EMBL" id="GAA3985840.1"/>
    </source>
</evidence>
<dbReference type="EMBL" id="BAAAZC010000029">
    <property type="protein sequence ID" value="GAA3985840.1"/>
    <property type="molecule type" value="Genomic_DNA"/>
</dbReference>
<feature type="domain" description="DinB-like" evidence="1">
    <location>
        <begin position="7"/>
        <end position="146"/>
    </location>
</feature>